<reference evidence="2 3" key="1">
    <citation type="submission" date="2016-11" db="EMBL/GenBank/DDBJ databases">
        <authorList>
            <person name="Jaros S."/>
            <person name="Januszkiewicz K."/>
            <person name="Wedrychowicz H."/>
        </authorList>
    </citation>
    <scope>NUCLEOTIDE SEQUENCE [LARGE SCALE GENOMIC DNA]</scope>
    <source>
        <strain evidence="2 3">IBRC-M 10683</strain>
    </source>
</reference>
<sequence length="168" mass="20182">MKNIKRTIVILLLIILIVTIAWLFIRKTFFPELEAVNMINTYYQSIIDEDYDEAFEQLYLFDYNEPDENANIKAGTNLRKSEAREFYLKKINYLKDKNYRLKDYEIVEVEYADGHSFWHHIELEVEVNGKLYNWHETASIYEGKLMIGEREDQFAKYRDGKMNISLID</sequence>
<evidence type="ECO:0000313" key="2">
    <source>
        <dbReference type="EMBL" id="SHG23235.1"/>
    </source>
</evidence>
<dbReference type="AlphaFoldDB" id="A0A1M5I4N9"/>
<dbReference type="RefSeq" id="WP_084063295.1">
    <property type="nucleotide sequence ID" value="NZ_FQVW01000021.1"/>
</dbReference>
<organism evidence="2 3">
    <name type="scientific">Ornithinibacillus halophilus</name>
    <dbReference type="NCBI Taxonomy" id="930117"/>
    <lineage>
        <taxon>Bacteria</taxon>
        <taxon>Bacillati</taxon>
        <taxon>Bacillota</taxon>
        <taxon>Bacilli</taxon>
        <taxon>Bacillales</taxon>
        <taxon>Bacillaceae</taxon>
        <taxon>Ornithinibacillus</taxon>
    </lineage>
</organism>
<dbReference type="OrthoDB" id="2968547at2"/>
<dbReference type="EMBL" id="FQVW01000021">
    <property type="protein sequence ID" value="SHG23235.1"/>
    <property type="molecule type" value="Genomic_DNA"/>
</dbReference>
<protein>
    <submittedName>
        <fullName evidence="2">Uncharacterized protein</fullName>
    </submittedName>
</protein>
<feature type="transmembrane region" description="Helical" evidence="1">
    <location>
        <begin position="7"/>
        <end position="25"/>
    </location>
</feature>
<keyword evidence="1" id="KW-0472">Membrane</keyword>
<accession>A0A1M5I4N9</accession>
<evidence type="ECO:0000313" key="3">
    <source>
        <dbReference type="Proteomes" id="UP000183988"/>
    </source>
</evidence>
<keyword evidence="1" id="KW-0812">Transmembrane</keyword>
<keyword evidence="3" id="KW-1185">Reference proteome</keyword>
<evidence type="ECO:0000256" key="1">
    <source>
        <dbReference type="SAM" id="Phobius"/>
    </source>
</evidence>
<gene>
    <name evidence="2" type="ORF">SAMN05216225_102152</name>
</gene>
<dbReference type="Proteomes" id="UP000183988">
    <property type="component" value="Unassembled WGS sequence"/>
</dbReference>
<name>A0A1M5I4N9_9BACI</name>
<proteinExistence type="predicted"/>
<keyword evidence="1" id="KW-1133">Transmembrane helix</keyword>